<dbReference type="PANTHER" id="PTHR43270:SF8">
    <property type="entry name" value="DI- AND TRIPEPTIDASE DUG2-RELATED"/>
    <property type="match status" value="1"/>
</dbReference>
<dbReference type="EMBL" id="MFZM01000007">
    <property type="protein sequence ID" value="OGK24441.1"/>
    <property type="molecule type" value="Genomic_DNA"/>
</dbReference>
<gene>
    <name evidence="5" type="ORF">A3C24_02050</name>
</gene>
<keyword evidence="2" id="KW-0479">Metal-binding</keyword>
<accession>A0A1F7GZP3</accession>
<evidence type="ECO:0000313" key="6">
    <source>
        <dbReference type="Proteomes" id="UP000177159"/>
    </source>
</evidence>
<name>A0A1F7GZP3_9BACT</name>
<dbReference type="SUPFAM" id="SSF53187">
    <property type="entry name" value="Zn-dependent exopeptidases"/>
    <property type="match status" value="1"/>
</dbReference>
<dbReference type="Proteomes" id="UP000177159">
    <property type="component" value="Unassembled WGS sequence"/>
</dbReference>
<dbReference type="AlphaFoldDB" id="A0A1F7GZP3"/>
<dbReference type="GO" id="GO:0008233">
    <property type="term" value="F:peptidase activity"/>
    <property type="evidence" value="ECO:0007669"/>
    <property type="project" value="UniProtKB-KW"/>
</dbReference>
<dbReference type="Pfam" id="PF07687">
    <property type="entry name" value="M20_dimer"/>
    <property type="match status" value="1"/>
</dbReference>
<protein>
    <recommendedName>
        <fullName evidence="4">Peptidase M20 dimerisation domain-containing protein</fullName>
    </recommendedName>
</protein>
<evidence type="ECO:0000259" key="4">
    <source>
        <dbReference type="Pfam" id="PF07687"/>
    </source>
</evidence>
<organism evidence="5 6">
    <name type="scientific">Candidatus Roizmanbacteria bacterium RIFCSPHIGHO2_02_FULL_37_24</name>
    <dbReference type="NCBI Taxonomy" id="1802037"/>
    <lineage>
        <taxon>Bacteria</taxon>
        <taxon>Candidatus Roizmaniibacteriota</taxon>
    </lineage>
</organism>
<evidence type="ECO:0000256" key="2">
    <source>
        <dbReference type="ARBA" id="ARBA00022723"/>
    </source>
</evidence>
<dbReference type="PANTHER" id="PTHR43270">
    <property type="entry name" value="BETA-ALA-HIS DIPEPTIDASE"/>
    <property type="match status" value="1"/>
</dbReference>
<dbReference type="InterPro" id="IPR051458">
    <property type="entry name" value="Cyt/Met_Dipeptidase"/>
</dbReference>
<dbReference type="InterPro" id="IPR011650">
    <property type="entry name" value="Peptidase_M20_dimer"/>
</dbReference>
<dbReference type="Pfam" id="PF01546">
    <property type="entry name" value="Peptidase_M20"/>
    <property type="match status" value="1"/>
</dbReference>
<dbReference type="GO" id="GO:0006508">
    <property type="term" value="P:proteolysis"/>
    <property type="evidence" value="ECO:0007669"/>
    <property type="project" value="UniProtKB-KW"/>
</dbReference>
<dbReference type="InterPro" id="IPR002933">
    <property type="entry name" value="Peptidase_M20"/>
</dbReference>
<proteinExistence type="predicted"/>
<dbReference type="GO" id="GO:0046872">
    <property type="term" value="F:metal ion binding"/>
    <property type="evidence" value="ECO:0007669"/>
    <property type="project" value="UniProtKB-KW"/>
</dbReference>
<comment type="caution">
    <text evidence="5">The sequence shown here is derived from an EMBL/GenBank/DDBJ whole genome shotgun (WGS) entry which is preliminary data.</text>
</comment>
<dbReference type="Gene3D" id="3.30.70.360">
    <property type="match status" value="1"/>
</dbReference>
<feature type="domain" description="Peptidase M20 dimerisation" evidence="4">
    <location>
        <begin position="185"/>
        <end position="343"/>
    </location>
</feature>
<dbReference type="Gene3D" id="3.40.630.10">
    <property type="entry name" value="Zn peptidases"/>
    <property type="match status" value="1"/>
</dbReference>
<evidence type="ECO:0000313" key="5">
    <source>
        <dbReference type="EMBL" id="OGK24441.1"/>
    </source>
</evidence>
<evidence type="ECO:0000256" key="1">
    <source>
        <dbReference type="ARBA" id="ARBA00022670"/>
    </source>
</evidence>
<evidence type="ECO:0000256" key="3">
    <source>
        <dbReference type="ARBA" id="ARBA00022801"/>
    </source>
</evidence>
<keyword evidence="1" id="KW-0645">Protease</keyword>
<keyword evidence="3" id="KW-0378">Hydrolase</keyword>
<sequence>MKKVEILELLKDFIAIESVSTDPKRFPQILKASEFLKKNLESFGCDVKVFQIKDTPPLIIGLYSMNKKAKTIGIYGHYDVQPEDPLLEWRSPPFKLTQKDGKLYARGVADTKGHVIQNIVAIKNLIHHKKLHNNIIFIFEGGEEISSYGFEKYARNLQNILSMVDVFYIVDLGMPATNEPTISFGLRGIVTFELEIKIGEVDLHSGTFGNRVLNPIHVISYLISQMKNLRTNKVLIPRFYDNIKKPSKKEFTMLKKGILSVKEEMNKAHVFKIITIDDIPPSIVTKIMPSLDFNGVSSGYTGEGFKTVIGSTAILKFSCRLVAEQTPSDIIQKITNFIKHSMPSGVIYNLNVESQASPVRIEIKNDYIQKAAKALAKVFRAPTSYTMTGGSVPAAEILYRLYKKPMVMFGFPLPDSQIHAPNENVDEDMFWKGIKALEEVYQQ</sequence>
<reference evidence="5 6" key="1">
    <citation type="journal article" date="2016" name="Nat. Commun.">
        <title>Thousands of microbial genomes shed light on interconnected biogeochemical processes in an aquifer system.</title>
        <authorList>
            <person name="Anantharaman K."/>
            <person name="Brown C.T."/>
            <person name="Hug L.A."/>
            <person name="Sharon I."/>
            <person name="Castelle C.J."/>
            <person name="Probst A.J."/>
            <person name="Thomas B.C."/>
            <person name="Singh A."/>
            <person name="Wilkins M.J."/>
            <person name="Karaoz U."/>
            <person name="Brodie E.L."/>
            <person name="Williams K.H."/>
            <person name="Hubbard S.S."/>
            <person name="Banfield J.F."/>
        </authorList>
    </citation>
    <scope>NUCLEOTIDE SEQUENCE [LARGE SCALE GENOMIC DNA]</scope>
</reference>